<dbReference type="PRINTS" id="PR00950">
    <property type="entry name" value="TYPE3IMSPROT"/>
</dbReference>
<dbReference type="PANTHER" id="PTHR30531">
    <property type="entry name" value="FLAGELLAR BIOSYNTHETIC PROTEIN FLHB"/>
    <property type="match status" value="1"/>
</dbReference>
<evidence type="ECO:0000256" key="1">
    <source>
        <dbReference type="SAM" id="Phobius"/>
    </source>
</evidence>
<evidence type="ECO:0000313" key="3">
    <source>
        <dbReference type="Proteomes" id="UP000533476"/>
    </source>
</evidence>
<dbReference type="Proteomes" id="UP000533476">
    <property type="component" value="Unassembled WGS sequence"/>
</dbReference>
<gene>
    <name evidence="2" type="ORF">HIJ39_12020</name>
</gene>
<name>A0A7Y0L4A6_9FIRM</name>
<keyword evidence="1" id="KW-0812">Transmembrane</keyword>
<dbReference type="InterPro" id="IPR006135">
    <property type="entry name" value="T3SS_substrate_exporter"/>
</dbReference>
<dbReference type="RefSeq" id="WP_169099999.1">
    <property type="nucleotide sequence ID" value="NZ_JABBVZ010000039.1"/>
</dbReference>
<dbReference type="AlphaFoldDB" id="A0A7Y0L4A6"/>
<keyword evidence="3" id="KW-1185">Reference proteome</keyword>
<feature type="transmembrane region" description="Helical" evidence="1">
    <location>
        <begin position="198"/>
        <end position="220"/>
    </location>
</feature>
<feature type="transmembrane region" description="Helical" evidence="1">
    <location>
        <begin position="43"/>
        <end position="60"/>
    </location>
</feature>
<evidence type="ECO:0000313" key="2">
    <source>
        <dbReference type="EMBL" id="NMP23069.1"/>
    </source>
</evidence>
<dbReference type="GO" id="GO:0009306">
    <property type="term" value="P:protein secretion"/>
    <property type="evidence" value="ECO:0007669"/>
    <property type="project" value="InterPro"/>
</dbReference>
<dbReference type="Pfam" id="PF01312">
    <property type="entry name" value="Bac_export_2"/>
    <property type="match status" value="1"/>
</dbReference>
<proteinExistence type="predicted"/>
<dbReference type="SUPFAM" id="SSF160544">
    <property type="entry name" value="EscU C-terminal domain-like"/>
    <property type="match status" value="1"/>
</dbReference>
<keyword evidence="1" id="KW-0472">Membrane</keyword>
<accession>A0A7Y0L4A6</accession>
<sequence>MAVIATTFPIAGPWMMAERTQAPTPRRRQRAREEGQGWFSPDFQAAVALLVAVLVLRWYLPWSGRQLAHMEAAILALSTTPEFAQSWDQAALTAAHALLTVLMPVALPITGVGLLSGFAQHGLRFNLTRLAPDFARLNPIAGLQRMFSVQGLWMLAKGLLKVGIIGVAAGVTIASQLHAYGQLLVMPLGQALAESASLLTGVLTRTAAAFFLIGAIDAFYQYRSFQQSLKMSTQEVRDEMKETDGNPEVRGRRRQMHRRFIQTGMREVKNASVMVTNPTHYAVALKWDEMTMPAPQVIAKGADETALAMREIAYEHSIPIVENPPLARALYLVPLGETIREEHYQAVADILAFIIRRRQGR</sequence>
<organism evidence="2 3">
    <name type="scientific">Sulfobacillus harzensis</name>
    <dbReference type="NCBI Taxonomy" id="2729629"/>
    <lineage>
        <taxon>Bacteria</taxon>
        <taxon>Bacillati</taxon>
        <taxon>Bacillota</taxon>
        <taxon>Clostridia</taxon>
        <taxon>Eubacteriales</taxon>
        <taxon>Clostridiales Family XVII. Incertae Sedis</taxon>
        <taxon>Sulfobacillus</taxon>
    </lineage>
</organism>
<dbReference type="PANTHER" id="PTHR30531:SF12">
    <property type="entry name" value="FLAGELLAR BIOSYNTHETIC PROTEIN FLHB"/>
    <property type="match status" value="1"/>
</dbReference>
<feature type="transmembrane region" description="Helical" evidence="1">
    <location>
        <begin position="158"/>
        <end position="178"/>
    </location>
</feature>
<dbReference type="EMBL" id="JABBVZ010000039">
    <property type="protein sequence ID" value="NMP23069.1"/>
    <property type="molecule type" value="Genomic_DNA"/>
</dbReference>
<keyword evidence="1" id="KW-1133">Transmembrane helix</keyword>
<comment type="caution">
    <text evidence="2">The sequence shown here is derived from an EMBL/GenBank/DDBJ whole genome shotgun (WGS) entry which is preliminary data.</text>
</comment>
<dbReference type="Gene3D" id="3.40.1690.10">
    <property type="entry name" value="secretion proteins EscU"/>
    <property type="match status" value="1"/>
</dbReference>
<dbReference type="InterPro" id="IPR029025">
    <property type="entry name" value="T3SS_substrate_exporter_C"/>
</dbReference>
<reference evidence="2 3" key="1">
    <citation type="submission" date="2020-04" db="EMBL/GenBank/DDBJ databases">
        <authorList>
            <person name="Zhang R."/>
            <person name="Schippers A."/>
        </authorList>
    </citation>
    <scope>NUCLEOTIDE SEQUENCE [LARGE SCALE GENOMIC DNA]</scope>
    <source>
        <strain evidence="2 3">DSM 109850</strain>
    </source>
</reference>
<protein>
    <submittedName>
        <fullName evidence="2">EscU/YscU/HrcU family type III secretion system export apparatus switch protein</fullName>
    </submittedName>
</protein>
<dbReference type="GO" id="GO:0005886">
    <property type="term" value="C:plasma membrane"/>
    <property type="evidence" value="ECO:0007669"/>
    <property type="project" value="TreeGrafter"/>
</dbReference>